<reference evidence="11" key="1">
    <citation type="submission" date="2021-10" db="EMBL/GenBank/DDBJ databases">
        <title>Anaerobic single-cell dispensing facilitates the cultivation of human gut bacteria.</title>
        <authorList>
            <person name="Afrizal A."/>
        </authorList>
    </citation>
    <scope>NUCLEOTIDE SEQUENCE</scope>
    <source>
        <strain evidence="11">CLA-AA-H272</strain>
    </source>
</reference>
<dbReference type="PROSITE" id="PS01076">
    <property type="entry name" value="ACETATE_KINASE_2"/>
    <property type="match status" value="1"/>
</dbReference>
<dbReference type="GO" id="GO:0008776">
    <property type="term" value="F:acetate kinase activity"/>
    <property type="evidence" value="ECO:0007669"/>
    <property type="project" value="TreeGrafter"/>
</dbReference>
<comment type="similarity">
    <text evidence="2 9 10">Belongs to the acetokinase family.</text>
</comment>
<dbReference type="PANTHER" id="PTHR21060:SF3">
    <property type="entry name" value="BUTYRATE KINASE 2-RELATED"/>
    <property type="match status" value="1"/>
</dbReference>
<dbReference type="PRINTS" id="PR00471">
    <property type="entry name" value="ACETATEKNASE"/>
</dbReference>
<dbReference type="EC" id="2.7.2.7" evidence="9"/>
<keyword evidence="7 9" id="KW-0067">ATP-binding</keyword>
<dbReference type="EMBL" id="JAJEPW010000017">
    <property type="protein sequence ID" value="MCC2129353.1"/>
    <property type="molecule type" value="Genomic_DNA"/>
</dbReference>
<keyword evidence="4 9" id="KW-0808">Transferase</keyword>
<keyword evidence="12" id="KW-1185">Reference proteome</keyword>
<dbReference type="Proteomes" id="UP001199319">
    <property type="component" value="Unassembled WGS sequence"/>
</dbReference>
<keyword evidence="3 9" id="KW-0963">Cytoplasm</keyword>
<dbReference type="Gene3D" id="3.30.420.40">
    <property type="match status" value="2"/>
</dbReference>
<evidence type="ECO:0000256" key="3">
    <source>
        <dbReference type="ARBA" id="ARBA00022490"/>
    </source>
</evidence>
<evidence type="ECO:0000256" key="6">
    <source>
        <dbReference type="ARBA" id="ARBA00022777"/>
    </source>
</evidence>
<dbReference type="InterPro" id="IPR023865">
    <property type="entry name" value="Aliphatic_acid_kinase_CS"/>
</dbReference>
<evidence type="ECO:0000256" key="5">
    <source>
        <dbReference type="ARBA" id="ARBA00022741"/>
    </source>
</evidence>
<dbReference type="NCBIfam" id="NF002834">
    <property type="entry name" value="PRK03011.1-5"/>
    <property type="match status" value="1"/>
</dbReference>
<dbReference type="InterPro" id="IPR043129">
    <property type="entry name" value="ATPase_NBD"/>
</dbReference>
<sequence>MKVLVINPGATSTKVAVFDEETQVYKTTVDHSPQELDRFDRVIDQADYRQQAILDAVAQSGFRLSDFDAVCGRGGLYRPIPSGTYAVNDRVMHDVETAPYGEHPSNLGAYLARRIGDMVGVPAFFVDPVCVDELTEVAHYTGFAPFRRLSQFHALNQKSIGRKAAAALGKPYEEADLIVCHLGGGVSVAAHHNGRIVDLFNVKDEGSMGMDRAGGLPVNQLINFCFSGRSQDEVKKILGRQAGMFSYLGTTDFRVICARVKEGDPKFTEVYQALVYQLAKDVGAMAAVLHFHVDAIAYTGGMAYEQSFCDDITAYVGGLAPVLRFPGEEEMRSLAEGALRVLHGQAQPREY</sequence>
<evidence type="ECO:0000256" key="7">
    <source>
        <dbReference type="ARBA" id="ARBA00022840"/>
    </source>
</evidence>
<comment type="subcellular location">
    <subcellularLocation>
        <location evidence="1 9">Cytoplasm</location>
    </subcellularLocation>
</comment>
<dbReference type="RefSeq" id="WP_302928627.1">
    <property type="nucleotide sequence ID" value="NZ_JAJEPW010000017.1"/>
</dbReference>
<comment type="caution">
    <text evidence="11">The sequence shown here is derived from an EMBL/GenBank/DDBJ whole genome shotgun (WGS) entry which is preliminary data.</text>
</comment>
<evidence type="ECO:0000256" key="8">
    <source>
        <dbReference type="ARBA" id="ARBA00048596"/>
    </source>
</evidence>
<dbReference type="PIRSF" id="PIRSF036458">
    <property type="entry name" value="Butyrate_kin"/>
    <property type="match status" value="1"/>
</dbReference>
<keyword evidence="6 9" id="KW-0418">Kinase</keyword>
<evidence type="ECO:0000256" key="9">
    <source>
        <dbReference type="HAMAP-Rule" id="MF_00542"/>
    </source>
</evidence>
<keyword evidence="5 9" id="KW-0547">Nucleotide-binding</keyword>
<dbReference type="NCBIfam" id="TIGR02707">
    <property type="entry name" value="butyr_kinase"/>
    <property type="match status" value="1"/>
</dbReference>
<evidence type="ECO:0000256" key="2">
    <source>
        <dbReference type="ARBA" id="ARBA00008748"/>
    </source>
</evidence>
<dbReference type="PANTHER" id="PTHR21060">
    <property type="entry name" value="ACETATE KINASE"/>
    <property type="match status" value="1"/>
</dbReference>
<dbReference type="GO" id="GO:0047761">
    <property type="term" value="F:butyrate kinase activity"/>
    <property type="evidence" value="ECO:0007669"/>
    <property type="project" value="UniProtKB-UniRule"/>
</dbReference>
<gene>
    <name evidence="9 11" type="primary">buk</name>
    <name evidence="11" type="ORF">LKD37_07470</name>
</gene>
<evidence type="ECO:0000313" key="11">
    <source>
        <dbReference type="EMBL" id="MCC2129353.1"/>
    </source>
</evidence>
<dbReference type="Pfam" id="PF00871">
    <property type="entry name" value="Acetate_kinase"/>
    <property type="match status" value="1"/>
</dbReference>
<dbReference type="GO" id="GO:0006083">
    <property type="term" value="P:acetate metabolic process"/>
    <property type="evidence" value="ECO:0007669"/>
    <property type="project" value="TreeGrafter"/>
</dbReference>
<dbReference type="InterPro" id="IPR000890">
    <property type="entry name" value="Aliphatic_acid_kin_short-chain"/>
</dbReference>
<dbReference type="AlphaFoldDB" id="A0AAE3AG71"/>
<dbReference type="GO" id="GO:0005737">
    <property type="term" value="C:cytoplasm"/>
    <property type="evidence" value="ECO:0007669"/>
    <property type="project" value="UniProtKB-SubCell"/>
</dbReference>
<dbReference type="GO" id="GO:0005524">
    <property type="term" value="F:ATP binding"/>
    <property type="evidence" value="ECO:0007669"/>
    <property type="project" value="UniProtKB-KW"/>
</dbReference>
<dbReference type="InterPro" id="IPR011245">
    <property type="entry name" value="Butyrate_kin"/>
</dbReference>
<dbReference type="CDD" id="cd24011">
    <property type="entry name" value="ASKHA_NBD_BK"/>
    <property type="match status" value="1"/>
</dbReference>
<protein>
    <recommendedName>
        <fullName evidence="9">Probable butyrate kinase</fullName>
        <shortName evidence="9">BK</shortName>
        <ecNumber evidence="9">2.7.2.7</ecNumber>
    </recommendedName>
    <alternativeName>
        <fullName evidence="9">Branched-chain carboxylic acid kinase</fullName>
    </alternativeName>
</protein>
<evidence type="ECO:0000256" key="4">
    <source>
        <dbReference type="ARBA" id="ARBA00022679"/>
    </source>
</evidence>
<name>A0AAE3AG71_9FIRM</name>
<evidence type="ECO:0000256" key="10">
    <source>
        <dbReference type="RuleBase" id="RU003835"/>
    </source>
</evidence>
<proteinExistence type="inferred from homology"/>
<dbReference type="SUPFAM" id="SSF53067">
    <property type="entry name" value="Actin-like ATPase domain"/>
    <property type="match status" value="2"/>
</dbReference>
<evidence type="ECO:0000313" key="12">
    <source>
        <dbReference type="Proteomes" id="UP001199319"/>
    </source>
</evidence>
<organism evidence="11 12">
    <name type="scientific">Brotocaccenecus cirricatena</name>
    <dbReference type="NCBI Taxonomy" id="3064195"/>
    <lineage>
        <taxon>Bacteria</taxon>
        <taxon>Bacillati</taxon>
        <taxon>Bacillota</taxon>
        <taxon>Clostridia</taxon>
        <taxon>Eubacteriales</taxon>
        <taxon>Oscillospiraceae</taxon>
        <taxon>Brotocaccenecus</taxon>
    </lineage>
</organism>
<dbReference type="HAMAP" id="MF_00542">
    <property type="entry name" value="Butyrate_kinase"/>
    <property type="match status" value="1"/>
</dbReference>
<comment type="catalytic activity">
    <reaction evidence="8 9">
        <text>butanoate + ATP = butanoyl phosphate + ADP</text>
        <dbReference type="Rhea" id="RHEA:13585"/>
        <dbReference type="ChEBI" id="CHEBI:17968"/>
        <dbReference type="ChEBI" id="CHEBI:30616"/>
        <dbReference type="ChEBI" id="CHEBI:58079"/>
        <dbReference type="ChEBI" id="CHEBI:456216"/>
        <dbReference type="EC" id="2.7.2.7"/>
    </reaction>
</comment>
<accession>A0AAE3AG71</accession>
<evidence type="ECO:0000256" key="1">
    <source>
        <dbReference type="ARBA" id="ARBA00004496"/>
    </source>
</evidence>